<evidence type="ECO:0000256" key="1">
    <source>
        <dbReference type="SAM" id="Phobius"/>
    </source>
</evidence>
<proteinExistence type="predicted"/>
<keyword evidence="1" id="KW-1133">Transmembrane helix</keyword>
<reference evidence="2 3" key="1">
    <citation type="submission" date="2019-07" db="EMBL/GenBank/DDBJ databases">
        <title>Genomic Encyclopedia of Type Strains, Phase III (KMG-III): the genomes of soil and plant-associated and newly described type strains.</title>
        <authorList>
            <person name="Whitman W."/>
        </authorList>
    </citation>
    <scope>NUCLEOTIDE SEQUENCE [LARGE SCALE GENOMIC DNA]</scope>
    <source>
        <strain evidence="2 3">BL24</strain>
    </source>
</reference>
<comment type="caution">
    <text evidence="2">The sequence shown here is derived from an EMBL/GenBank/DDBJ whole genome shotgun (WGS) entry which is preliminary data.</text>
</comment>
<feature type="transmembrane region" description="Helical" evidence="1">
    <location>
        <begin position="6"/>
        <end position="26"/>
    </location>
</feature>
<keyword evidence="1" id="KW-0812">Transmembrane</keyword>
<protein>
    <recommendedName>
        <fullName evidence="4">Divergent PAP2 family protein</fullName>
    </recommendedName>
</protein>
<feature type="transmembrane region" description="Helical" evidence="1">
    <location>
        <begin position="69"/>
        <end position="86"/>
    </location>
</feature>
<evidence type="ECO:0000313" key="2">
    <source>
        <dbReference type="EMBL" id="TYP77705.1"/>
    </source>
</evidence>
<dbReference type="InterPro" id="IPR003832">
    <property type="entry name" value="DUF212"/>
</dbReference>
<dbReference type="Pfam" id="PF02681">
    <property type="entry name" value="DUF212"/>
    <property type="match status" value="1"/>
</dbReference>
<name>A0A5S5CE98_9BACL</name>
<feature type="transmembrane region" description="Helical" evidence="1">
    <location>
        <begin position="131"/>
        <end position="150"/>
    </location>
</feature>
<dbReference type="Proteomes" id="UP000323257">
    <property type="component" value="Unassembled WGS sequence"/>
</dbReference>
<keyword evidence="3" id="KW-1185">Reference proteome</keyword>
<dbReference type="EMBL" id="VNHS01000002">
    <property type="protein sequence ID" value="TYP77705.1"/>
    <property type="molecule type" value="Genomic_DNA"/>
</dbReference>
<dbReference type="RefSeq" id="WP_148928200.1">
    <property type="nucleotide sequence ID" value="NZ_VNHS01000002.1"/>
</dbReference>
<sequence length="153" mass="16301">MALFHNFPLMAALLSIVLAQIVKVPIKLIATRSWDVGLGFSTGGMPSSHSAAVVSLATAIGIVEGVDSSAFAIAVIVSAITMYDAMGIRRHAGMHASLINRIARTIPLLHHDAESKKPREELKELLGHRPIEVLAGAVFGAAVSVVYYWIVYG</sequence>
<dbReference type="PANTHER" id="PTHR31446">
    <property type="entry name" value="ACID PHOSPHATASE/VANADIUM-DEPENDENT HALOPEROXIDASE-RELATED PROTEIN"/>
    <property type="match status" value="1"/>
</dbReference>
<organism evidence="2 3">
    <name type="scientific">Paenibacillus methanolicus</name>
    <dbReference type="NCBI Taxonomy" id="582686"/>
    <lineage>
        <taxon>Bacteria</taxon>
        <taxon>Bacillati</taxon>
        <taxon>Bacillota</taxon>
        <taxon>Bacilli</taxon>
        <taxon>Bacillales</taxon>
        <taxon>Paenibacillaceae</taxon>
        <taxon>Paenibacillus</taxon>
    </lineage>
</organism>
<gene>
    <name evidence="2" type="ORF">BCM02_102267</name>
</gene>
<dbReference type="OrthoDB" id="9792681at2"/>
<accession>A0A5S5CE98</accession>
<dbReference type="PANTHER" id="PTHR31446:SF29">
    <property type="entry name" value="ACID PHOSPHATASE_VANADIUM-DEPENDENT HALOPEROXIDASE-RELATED PROTEIN"/>
    <property type="match status" value="1"/>
</dbReference>
<dbReference type="AlphaFoldDB" id="A0A5S5CE98"/>
<evidence type="ECO:0000313" key="3">
    <source>
        <dbReference type="Proteomes" id="UP000323257"/>
    </source>
</evidence>
<evidence type="ECO:0008006" key="4">
    <source>
        <dbReference type="Google" id="ProtNLM"/>
    </source>
</evidence>
<keyword evidence="1" id="KW-0472">Membrane</keyword>